<dbReference type="EMBL" id="VFQX01000072">
    <property type="protein sequence ID" value="KAF0972017.1"/>
    <property type="molecule type" value="Genomic_DNA"/>
</dbReference>
<dbReference type="Pfam" id="PF00753">
    <property type="entry name" value="Lactamase_B"/>
    <property type="match status" value="1"/>
</dbReference>
<dbReference type="SUPFAM" id="SSF54695">
    <property type="entry name" value="POZ domain"/>
    <property type="match status" value="1"/>
</dbReference>
<evidence type="ECO:0000313" key="3">
    <source>
        <dbReference type="Proteomes" id="UP000444721"/>
    </source>
</evidence>
<dbReference type="SUPFAM" id="SSF56281">
    <property type="entry name" value="Metallo-hydrolase/oxidoreductase"/>
    <property type="match status" value="1"/>
</dbReference>
<evidence type="ECO:0000259" key="1">
    <source>
        <dbReference type="SMART" id="SM00849"/>
    </source>
</evidence>
<dbReference type="InterPro" id="IPR036866">
    <property type="entry name" value="RibonucZ/Hydroxyglut_hydro"/>
</dbReference>
<dbReference type="VEuPathDB" id="AmoebaDB:FDP41_009713"/>
<feature type="domain" description="Metallo-beta-lactamase" evidence="1">
    <location>
        <begin position="332"/>
        <end position="522"/>
    </location>
</feature>
<protein>
    <recommendedName>
        <fullName evidence="1">Metallo-beta-lactamase domain-containing protein</fullName>
    </recommendedName>
</protein>
<organism evidence="2 3">
    <name type="scientific">Naegleria fowleri</name>
    <name type="common">Brain eating amoeba</name>
    <dbReference type="NCBI Taxonomy" id="5763"/>
    <lineage>
        <taxon>Eukaryota</taxon>
        <taxon>Discoba</taxon>
        <taxon>Heterolobosea</taxon>
        <taxon>Tetramitia</taxon>
        <taxon>Eutetramitia</taxon>
        <taxon>Vahlkampfiidae</taxon>
        <taxon>Naegleria</taxon>
    </lineage>
</organism>
<accession>A0A6A5B0B5</accession>
<dbReference type="Gene3D" id="3.60.15.10">
    <property type="entry name" value="Ribonuclease Z/Hydroxyacylglutathione hydrolase-like"/>
    <property type="match status" value="1"/>
</dbReference>
<keyword evidence="3" id="KW-1185">Reference proteome</keyword>
<dbReference type="InterPro" id="IPR011333">
    <property type="entry name" value="SKP1/BTB/POZ_sf"/>
</dbReference>
<dbReference type="VEuPathDB" id="AmoebaDB:NF0004190"/>
<dbReference type="VEuPathDB" id="AmoebaDB:NF0004200"/>
<sequence length="543" mass="62803">MLIYGGREVPCDSIDSALKVLFVLNRAKGDFIPLKTKCLQFLNQIRFENILDILKRTRYLIERDRKLHETSSTTSSLKNQSNGVQQFTLLEKVKEYCLDFLGTRSNEPGFAKFVENDMRMNPYYKLAFKRRFIRGWNVDENANQAFTHPLLALWQSECGSDIRIGLGDVKLLNVHKTVLLNCNNTCLSRIVSEHENSTVLKEAEEMEYILQYCYGFLQKVPPRLFIPLIKKAHQCGMNDLIPILQSELHLTVGSYFKWSYELREVMENAEVRRQFAEFGVKNGQSLFTDAQNYENIDRLRSELKNDLIKRATTTHTELEETTISNDRKPRPSSNRRGKYILIDTGKTGDHLKLIQKLEQVLQITPNDFVLITHFDHSGSCWYLKKHYPHVPIAVPYLEAELIRKAISAPSKPTDLMGRFTKKVLGDRLGCIPFEPDMLFKGGEQLDEFGVKARVVHMSGHTFGGLVVLMDNKKAAILNDLMAGSLFVYGRPRFHNFMQDREAIVANMKTVYEEGHQVLMVTHGYAFTRERFEEWLMKELKRNK</sequence>
<dbReference type="AlphaFoldDB" id="A0A6A5B0B5"/>
<dbReference type="InterPro" id="IPR001279">
    <property type="entry name" value="Metallo-B-lactamas"/>
</dbReference>
<dbReference type="GeneID" id="68116928"/>
<comment type="caution">
    <text evidence="2">The sequence shown here is derived from an EMBL/GenBank/DDBJ whole genome shotgun (WGS) entry which is preliminary data.</text>
</comment>
<reference evidence="2 3" key="1">
    <citation type="journal article" date="2019" name="Sci. Rep.">
        <title>Nanopore sequencing improves the draft genome of the human pathogenic amoeba Naegleria fowleri.</title>
        <authorList>
            <person name="Liechti N."/>
            <person name="Schurch N."/>
            <person name="Bruggmann R."/>
            <person name="Wittwer M."/>
        </authorList>
    </citation>
    <scope>NUCLEOTIDE SEQUENCE [LARGE SCALE GENOMIC DNA]</scope>
    <source>
        <strain evidence="2 3">ATCC 30894</strain>
    </source>
</reference>
<dbReference type="RefSeq" id="XP_044556732.1">
    <property type="nucleotide sequence ID" value="XM_044713701.1"/>
</dbReference>
<dbReference type="Proteomes" id="UP000444721">
    <property type="component" value="Unassembled WGS sequence"/>
</dbReference>
<evidence type="ECO:0000313" key="2">
    <source>
        <dbReference type="EMBL" id="KAF0972017.1"/>
    </source>
</evidence>
<dbReference type="VEuPathDB" id="AmoebaDB:NfTy_087540"/>
<gene>
    <name evidence="2" type="ORF">FDP41_009713</name>
</gene>
<dbReference type="CDD" id="cd06262">
    <property type="entry name" value="metallo-hydrolase-like_MBL-fold"/>
    <property type="match status" value="1"/>
</dbReference>
<name>A0A6A5B0B5_NAEFO</name>
<dbReference type="SMART" id="SM00849">
    <property type="entry name" value="Lactamase_B"/>
    <property type="match status" value="1"/>
</dbReference>
<dbReference type="OrthoDB" id="10250730at2759"/>
<proteinExistence type="predicted"/>